<evidence type="ECO:0000256" key="1">
    <source>
        <dbReference type="ARBA" id="ARBA00006976"/>
    </source>
</evidence>
<organism evidence="6 7">
    <name type="scientific">Blautia luti</name>
    <dbReference type="NCBI Taxonomy" id="89014"/>
    <lineage>
        <taxon>Bacteria</taxon>
        <taxon>Bacillati</taxon>
        <taxon>Bacillota</taxon>
        <taxon>Clostridia</taxon>
        <taxon>Lachnospirales</taxon>
        <taxon>Lachnospiraceae</taxon>
        <taxon>Blautia</taxon>
    </lineage>
</organism>
<dbReference type="PANTHER" id="PTHR13696:SF99">
    <property type="entry name" value="COBYRINIC ACID AC-DIAMIDE SYNTHASE"/>
    <property type="match status" value="1"/>
</dbReference>
<evidence type="ECO:0000256" key="3">
    <source>
        <dbReference type="ARBA" id="ARBA00062323"/>
    </source>
</evidence>
<keyword evidence="6" id="KW-0378">Hydrolase</keyword>
<dbReference type="Gene3D" id="3.40.50.300">
    <property type="entry name" value="P-loop containing nucleotide triphosphate hydrolases"/>
    <property type="match status" value="1"/>
</dbReference>
<gene>
    <name evidence="6" type="primary">soj_5</name>
    <name evidence="6" type="ORF">RSSSTS7063_02820</name>
</gene>
<evidence type="ECO:0000259" key="5">
    <source>
        <dbReference type="Pfam" id="PF13614"/>
    </source>
</evidence>
<dbReference type="InterPro" id="IPR025669">
    <property type="entry name" value="AAA_dom"/>
</dbReference>
<evidence type="ECO:0000256" key="2">
    <source>
        <dbReference type="ARBA" id="ARBA00049360"/>
    </source>
</evidence>
<protein>
    <recommendedName>
        <fullName evidence="4">Sporulation initiation inhibitor protein Soj</fullName>
    </recommendedName>
</protein>
<evidence type="ECO:0000256" key="4">
    <source>
        <dbReference type="ARBA" id="ARBA00071824"/>
    </source>
</evidence>
<comment type="subunit">
    <text evidence="3">Dimerizes in the presence of ATP but not ADP; ATP-binding is required for double-stranded (ds)DNA-binding. Interacts with DnaA.</text>
</comment>
<dbReference type="AlphaFoldDB" id="A0A564VRU8"/>
<dbReference type="FunFam" id="3.40.50.300:FF:000285">
    <property type="entry name" value="Sporulation initiation inhibitor Soj"/>
    <property type="match status" value="1"/>
</dbReference>
<dbReference type="InterPro" id="IPR050678">
    <property type="entry name" value="DNA_Partitioning_ATPase"/>
</dbReference>
<dbReference type="PIRSF" id="PIRSF009320">
    <property type="entry name" value="Nuc_binding_HP_1000"/>
    <property type="match status" value="1"/>
</dbReference>
<dbReference type="PANTHER" id="PTHR13696">
    <property type="entry name" value="P-LOOP CONTAINING NUCLEOSIDE TRIPHOSPHATE HYDROLASE"/>
    <property type="match status" value="1"/>
</dbReference>
<comment type="similarity">
    <text evidence="1">Belongs to the ParA family.</text>
</comment>
<accession>A0A564VRU8</accession>
<evidence type="ECO:0000313" key="7">
    <source>
        <dbReference type="Proteomes" id="UP000408482"/>
    </source>
</evidence>
<name>A0A564VRU8_9FIRM</name>
<dbReference type="InterPro" id="IPR027417">
    <property type="entry name" value="P-loop_NTPase"/>
</dbReference>
<comment type="catalytic activity">
    <reaction evidence="2">
        <text>ATP + H2O = ADP + phosphate + H(+)</text>
        <dbReference type="Rhea" id="RHEA:13065"/>
        <dbReference type="ChEBI" id="CHEBI:15377"/>
        <dbReference type="ChEBI" id="CHEBI:15378"/>
        <dbReference type="ChEBI" id="CHEBI:30616"/>
        <dbReference type="ChEBI" id="CHEBI:43474"/>
        <dbReference type="ChEBI" id="CHEBI:456216"/>
    </reaction>
</comment>
<evidence type="ECO:0000313" key="6">
    <source>
        <dbReference type="EMBL" id="VUX35255.1"/>
    </source>
</evidence>
<dbReference type="Proteomes" id="UP000408482">
    <property type="component" value="Unassembled WGS sequence"/>
</dbReference>
<proteinExistence type="inferred from homology"/>
<dbReference type="Pfam" id="PF13614">
    <property type="entry name" value="AAA_31"/>
    <property type="match status" value="1"/>
</dbReference>
<keyword evidence="7" id="KW-1185">Reference proteome</keyword>
<reference evidence="6 7" key="1">
    <citation type="submission" date="2019-07" db="EMBL/GenBank/DDBJ databases">
        <authorList>
            <person name="Hibberd C M."/>
            <person name="Gehrig L. J."/>
            <person name="Chang H.-W."/>
            <person name="Venkatesh S."/>
        </authorList>
    </citation>
    <scope>NUCLEOTIDE SEQUENCE [LARGE SCALE GENOMIC DNA]</scope>
    <source>
        <strain evidence="6">Blautia_luti_SSTS_Bg7063</strain>
    </source>
</reference>
<feature type="domain" description="AAA" evidence="5">
    <location>
        <begin position="3"/>
        <end position="181"/>
    </location>
</feature>
<sequence length="258" mass="28447">MCRVIAVANQKGGVSKTTTSINLGVALVRLGKRVALVDADPQGHLTLGLGFPKKIRVSLKNMMENIIMGMEFDPMEAVLRHKEGIDVIPSNKMLTGTDLSLITVENREKVLKEYLELLEDNYDYIIIDCMPSLGMLTINALSAADSVLIPVQPQYYAADGLVELLSVVKGIKQRFNPGLEIEGILFTMDSSRYNNSKRNKQAVKMAYGKEMRIFEKSIPRSEAIAETASEGVSIFAYDSRSKGAKSYAELAEEVLNHA</sequence>
<dbReference type="SUPFAM" id="SSF52540">
    <property type="entry name" value="P-loop containing nucleoside triphosphate hydrolases"/>
    <property type="match status" value="1"/>
</dbReference>
<dbReference type="GO" id="GO:0016887">
    <property type="term" value="F:ATP hydrolysis activity"/>
    <property type="evidence" value="ECO:0007669"/>
    <property type="project" value="RHEA"/>
</dbReference>
<dbReference type="CDD" id="cd02042">
    <property type="entry name" value="ParAB_family"/>
    <property type="match status" value="1"/>
</dbReference>
<dbReference type="EMBL" id="CABHNW010000049">
    <property type="protein sequence ID" value="VUX35255.1"/>
    <property type="molecule type" value="Genomic_DNA"/>
</dbReference>
<dbReference type="RefSeq" id="WP_144093306.1">
    <property type="nucleotide sequence ID" value="NZ_CABHMX010000009.1"/>
</dbReference>